<dbReference type="Proteomes" id="UP000826725">
    <property type="component" value="Chromosome"/>
</dbReference>
<evidence type="ECO:0000256" key="2">
    <source>
        <dbReference type="SAM" id="SignalP"/>
    </source>
</evidence>
<dbReference type="RefSeq" id="WP_228855142.1">
    <property type="nucleotide sequence ID" value="NZ_AP024086.1"/>
</dbReference>
<gene>
    <name evidence="3" type="ORF">DGMP_35260</name>
</gene>
<evidence type="ECO:0008006" key="5">
    <source>
        <dbReference type="Google" id="ProtNLM"/>
    </source>
</evidence>
<keyword evidence="4" id="KW-1185">Reference proteome</keyword>
<dbReference type="PANTHER" id="PTHR35038:SF6">
    <property type="entry name" value="SURFACE LOCALIZED DECAHEME CYTOCHROME C LIPOPROTEIN"/>
    <property type="match status" value="1"/>
</dbReference>
<reference evidence="3" key="1">
    <citation type="submission" date="2020-09" db="EMBL/GenBank/DDBJ databases">
        <title>Desulfogranum mesoprofundum gen. nov., sp. nov., a novel mesophilic, sulfate-reducing chemolithoautotroph isolated from a deep-sea hydrothermal vent chimney in the Suiyo Seamount.</title>
        <authorList>
            <person name="Hashimoto Y."/>
            <person name="Nakagawa S."/>
        </authorList>
    </citation>
    <scope>NUCLEOTIDE SEQUENCE</scope>
    <source>
        <strain evidence="3">KT2</strain>
    </source>
</reference>
<sequence length="204" mass="23300">MKKQIIPFAIPGLSLLLMLLLTSFALANEKSFLDTIKKTVKPFDARSVKKVRPVTRKTVLALEEYRGGSFRVLARKQEIKRYKCSNCHGEKPVLVKQGFELTHGNVIINHGRAGNELSCIDCHSEDDRDFLEDKKGRKIDFDHSYKLCGQCHFRQKRDWLGGAHGKRVSNWAGERVIYNCASCHNPHSPRFSKRFPATYSVPLN</sequence>
<accession>A0A8D5FK33</accession>
<dbReference type="GO" id="GO:0016491">
    <property type="term" value="F:oxidoreductase activity"/>
    <property type="evidence" value="ECO:0007669"/>
    <property type="project" value="TreeGrafter"/>
</dbReference>
<evidence type="ECO:0000313" key="4">
    <source>
        <dbReference type="Proteomes" id="UP000826725"/>
    </source>
</evidence>
<feature type="chain" id="PRO_5034296760" description="Cytochrome c7-like domain-containing protein" evidence="2">
    <location>
        <begin position="28"/>
        <end position="204"/>
    </location>
</feature>
<protein>
    <recommendedName>
        <fullName evidence="5">Cytochrome c7-like domain-containing protein</fullName>
    </recommendedName>
</protein>
<dbReference type="InterPro" id="IPR051829">
    <property type="entry name" value="Multiheme_Cytochr_ET"/>
</dbReference>
<proteinExistence type="predicted"/>
<dbReference type="PANTHER" id="PTHR35038">
    <property type="entry name" value="DISSIMILATORY SULFITE REDUCTASE SIRA"/>
    <property type="match status" value="1"/>
</dbReference>
<dbReference type="AlphaFoldDB" id="A0A8D5FK33"/>
<dbReference type="EMBL" id="AP024086">
    <property type="protein sequence ID" value="BCL62833.1"/>
    <property type="molecule type" value="Genomic_DNA"/>
</dbReference>
<keyword evidence="1 2" id="KW-0732">Signal</keyword>
<dbReference type="KEGG" id="dbk:DGMP_35260"/>
<evidence type="ECO:0000313" key="3">
    <source>
        <dbReference type="EMBL" id="BCL62833.1"/>
    </source>
</evidence>
<name>A0A8D5FK33_9BACT</name>
<evidence type="ECO:0000256" key="1">
    <source>
        <dbReference type="ARBA" id="ARBA00022729"/>
    </source>
</evidence>
<organism evidence="3 4">
    <name type="scientific">Desulfomarina profundi</name>
    <dbReference type="NCBI Taxonomy" id="2772557"/>
    <lineage>
        <taxon>Bacteria</taxon>
        <taxon>Pseudomonadati</taxon>
        <taxon>Thermodesulfobacteriota</taxon>
        <taxon>Desulfobulbia</taxon>
        <taxon>Desulfobulbales</taxon>
        <taxon>Desulfobulbaceae</taxon>
        <taxon>Desulfomarina</taxon>
    </lineage>
</organism>
<feature type="signal peptide" evidence="2">
    <location>
        <begin position="1"/>
        <end position="27"/>
    </location>
</feature>